<proteinExistence type="predicted"/>
<dbReference type="Proteomes" id="UP000634136">
    <property type="component" value="Unassembled WGS sequence"/>
</dbReference>
<dbReference type="EMBL" id="JAAIUW010000001">
    <property type="protein sequence ID" value="KAF7844154.1"/>
    <property type="molecule type" value="Genomic_DNA"/>
</dbReference>
<feature type="compositionally biased region" description="Polar residues" evidence="1">
    <location>
        <begin position="1"/>
        <end position="14"/>
    </location>
</feature>
<gene>
    <name evidence="2" type="ORF">G2W53_001059</name>
</gene>
<reference evidence="2" key="1">
    <citation type="submission" date="2020-09" db="EMBL/GenBank/DDBJ databases">
        <title>Genome-Enabled Discovery of Anthraquinone Biosynthesis in Senna tora.</title>
        <authorList>
            <person name="Kang S.-H."/>
            <person name="Pandey R.P."/>
            <person name="Lee C.-M."/>
            <person name="Sim J.-S."/>
            <person name="Jeong J.-T."/>
            <person name="Choi B.-S."/>
            <person name="Jung M."/>
            <person name="Ginzburg D."/>
            <person name="Zhao K."/>
            <person name="Won S.Y."/>
            <person name="Oh T.-J."/>
            <person name="Yu Y."/>
            <person name="Kim N.-H."/>
            <person name="Lee O.R."/>
            <person name="Lee T.-H."/>
            <person name="Bashyal P."/>
            <person name="Kim T.-S."/>
            <person name="Lee W.-H."/>
            <person name="Kawkins C."/>
            <person name="Kim C.-K."/>
            <person name="Kim J.S."/>
            <person name="Ahn B.O."/>
            <person name="Rhee S.Y."/>
            <person name="Sohng J.K."/>
        </authorList>
    </citation>
    <scope>NUCLEOTIDE SEQUENCE</scope>
    <source>
        <tissue evidence="2">Leaf</tissue>
    </source>
</reference>
<evidence type="ECO:0000256" key="1">
    <source>
        <dbReference type="SAM" id="MobiDB-lite"/>
    </source>
</evidence>
<comment type="caution">
    <text evidence="2">The sequence shown here is derived from an EMBL/GenBank/DDBJ whole genome shotgun (WGS) entry which is preliminary data.</text>
</comment>
<keyword evidence="3" id="KW-1185">Reference proteome</keyword>
<evidence type="ECO:0000313" key="3">
    <source>
        <dbReference type="Proteomes" id="UP000634136"/>
    </source>
</evidence>
<evidence type="ECO:0000313" key="2">
    <source>
        <dbReference type="EMBL" id="KAF7844154.1"/>
    </source>
</evidence>
<organism evidence="2 3">
    <name type="scientific">Senna tora</name>
    <dbReference type="NCBI Taxonomy" id="362788"/>
    <lineage>
        <taxon>Eukaryota</taxon>
        <taxon>Viridiplantae</taxon>
        <taxon>Streptophyta</taxon>
        <taxon>Embryophyta</taxon>
        <taxon>Tracheophyta</taxon>
        <taxon>Spermatophyta</taxon>
        <taxon>Magnoliopsida</taxon>
        <taxon>eudicotyledons</taxon>
        <taxon>Gunneridae</taxon>
        <taxon>Pentapetalae</taxon>
        <taxon>rosids</taxon>
        <taxon>fabids</taxon>
        <taxon>Fabales</taxon>
        <taxon>Fabaceae</taxon>
        <taxon>Caesalpinioideae</taxon>
        <taxon>Cassia clade</taxon>
        <taxon>Senna</taxon>
    </lineage>
</organism>
<name>A0A835CJ30_9FABA</name>
<sequence>MPSPSDKSAISVTPLSPIPNGDVN</sequence>
<accession>A0A835CJ30</accession>
<feature type="region of interest" description="Disordered" evidence="1">
    <location>
        <begin position="1"/>
        <end position="24"/>
    </location>
</feature>
<dbReference type="AlphaFoldDB" id="A0A835CJ30"/>
<protein>
    <submittedName>
        <fullName evidence="2">Uncharacterized protein</fullName>
    </submittedName>
</protein>